<protein>
    <recommendedName>
        <fullName evidence="4">Large ATP-binding protein</fullName>
    </recommendedName>
</protein>
<keyword evidence="3" id="KW-1185">Reference proteome</keyword>
<dbReference type="EMBL" id="JAQNDM010000002">
    <property type="protein sequence ID" value="MDC0714207.1"/>
    <property type="molecule type" value="Genomic_DNA"/>
</dbReference>
<feature type="coiled-coil region" evidence="1">
    <location>
        <begin position="198"/>
        <end position="232"/>
    </location>
</feature>
<evidence type="ECO:0000313" key="3">
    <source>
        <dbReference type="Proteomes" id="UP001221838"/>
    </source>
</evidence>
<evidence type="ECO:0000256" key="1">
    <source>
        <dbReference type="SAM" id="Coils"/>
    </source>
</evidence>
<evidence type="ECO:0008006" key="4">
    <source>
        <dbReference type="Google" id="ProtNLM"/>
    </source>
</evidence>
<evidence type="ECO:0000313" key="2">
    <source>
        <dbReference type="EMBL" id="MDC0714207.1"/>
    </source>
</evidence>
<sequence length="540" mass="58742">MRRWLSQVSISFGFGGQNYQIEFETGVRHFSGALYSVDRQLHRSVRDRFSSEPGFAAVMAGFMMQMLDLDPIPSHQSAGADDGQSVEHGWPALAGALYFGGDHKLLLGDVKWGGLPARMLQMYVGMPWARTVMQATTAHKEAVLEEQRSTRARGHSTAFDVTTRERIERELNAARQVLATIPEESASAERLDTLASEVARLSGVHSEVNDRLAQAEAEALQLRALADADERAARSLRENALASAFFNGLNPSCCPRCETAIDADRRKLESSGGCCSLCAEPVNAGAASEDLPAVVEESEGRREATALAAAEAEARILTIVAERDSISSKLGEARKQLGAQLANGGFRRRREAELAVARLEGALNERATEPPVPVPSKDRILLDAALEEAKREFEAARGDLLTSLNQEILRLGRAFGIRSLESVNLNSAAQMRLRKGNQDTAFSHLSPGERLRLRIATVISLLRVGREHKVGRHPGLVFIDSPGAEETNEQDLASLLRELCSVAKELPELQILIASANAAAVKAVLGPDQYRIASAGHYLW</sequence>
<dbReference type="Proteomes" id="UP001221838">
    <property type="component" value="Unassembled WGS sequence"/>
</dbReference>
<comment type="caution">
    <text evidence="2">The sequence shown here is derived from an EMBL/GenBank/DDBJ whole genome shotgun (WGS) entry which is preliminary data.</text>
</comment>
<name>A0ABT5DKL2_9BACT</name>
<gene>
    <name evidence="2" type="ORF">POL68_37435</name>
</gene>
<reference evidence="2 3" key="1">
    <citation type="submission" date="2022-11" db="EMBL/GenBank/DDBJ databases">
        <title>Minimal conservation of predation-associated metabolite biosynthetic gene clusters underscores biosynthetic potential of Myxococcota including descriptions for ten novel species: Archangium lansinium sp. nov., Myxococcus landrumus sp. nov., Nannocystis bai.</title>
        <authorList>
            <person name="Ahearne A."/>
            <person name="Stevens C."/>
            <person name="Dowd S."/>
        </authorList>
    </citation>
    <scope>NUCLEOTIDE SEQUENCE [LARGE SCALE GENOMIC DNA]</scope>
    <source>
        <strain evidence="2 3">NCWAL01</strain>
    </source>
</reference>
<keyword evidence="1" id="KW-0175">Coiled coil</keyword>
<proteinExistence type="predicted"/>
<dbReference type="RefSeq" id="WP_272144777.1">
    <property type="nucleotide sequence ID" value="NZ_JAQNDM010000002.1"/>
</dbReference>
<accession>A0ABT5DKL2</accession>
<organism evidence="2 3">
    <name type="scientific">Stigmatella ashevillensis</name>
    <dbReference type="NCBI Taxonomy" id="2995309"/>
    <lineage>
        <taxon>Bacteria</taxon>
        <taxon>Pseudomonadati</taxon>
        <taxon>Myxococcota</taxon>
        <taxon>Myxococcia</taxon>
        <taxon>Myxococcales</taxon>
        <taxon>Cystobacterineae</taxon>
        <taxon>Archangiaceae</taxon>
        <taxon>Stigmatella</taxon>
    </lineage>
</organism>